<dbReference type="PANTHER" id="PTHR43639:SF1">
    <property type="entry name" value="SHORT-CHAIN DEHYDROGENASE_REDUCTASE FAMILY PROTEIN"/>
    <property type="match status" value="1"/>
</dbReference>
<proteinExistence type="inferred from homology"/>
<evidence type="ECO:0000256" key="1">
    <source>
        <dbReference type="ARBA" id="ARBA00006484"/>
    </source>
</evidence>
<sequence>MKVEKKVLIITGGSRGIGASISIKAAQMGHSVCVNYEKSYKKANQVVEEINSNGGEAIAVQADISSAKEVEHLFTTVETKLGTLSALVNNAGISGPRTKLIDLEASEMKRVFKVNLFGSFYCAKEAVQRMSLSNGGKGGAIVNISSQAAEFGGNGLSS</sequence>
<dbReference type="Gene3D" id="3.40.50.720">
    <property type="entry name" value="NAD(P)-binding Rossmann-like Domain"/>
    <property type="match status" value="1"/>
</dbReference>
<dbReference type="Pfam" id="PF00106">
    <property type="entry name" value="adh_short"/>
    <property type="match status" value="1"/>
</dbReference>
<protein>
    <submittedName>
        <fullName evidence="3">Uncharacterized protein</fullName>
    </submittedName>
</protein>
<dbReference type="SUPFAM" id="SSF51735">
    <property type="entry name" value="NAD(P)-binding Rossmann-fold domains"/>
    <property type="match status" value="1"/>
</dbReference>
<reference evidence="3" key="1">
    <citation type="submission" date="2018-05" db="EMBL/GenBank/DDBJ databases">
        <authorList>
            <person name="Lanie J.A."/>
            <person name="Ng W.-L."/>
            <person name="Kazmierczak K.M."/>
            <person name="Andrzejewski T.M."/>
            <person name="Davidsen T.M."/>
            <person name="Wayne K.J."/>
            <person name="Tettelin H."/>
            <person name="Glass J.I."/>
            <person name="Rusch D."/>
            <person name="Podicherti R."/>
            <person name="Tsui H.-C.T."/>
            <person name="Winkler M.E."/>
        </authorList>
    </citation>
    <scope>NUCLEOTIDE SEQUENCE</scope>
</reference>
<dbReference type="EMBL" id="UINC01114730">
    <property type="protein sequence ID" value="SVC85242.1"/>
    <property type="molecule type" value="Genomic_DNA"/>
</dbReference>
<gene>
    <name evidence="3" type="ORF">METZ01_LOCUS338096</name>
</gene>
<dbReference type="InterPro" id="IPR002347">
    <property type="entry name" value="SDR_fam"/>
</dbReference>
<evidence type="ECO:0000313" key="3">
    <source>
        <dbReference type="EMBL" id="SVC85242.1"/>
    </source>
</evidence>
<feature type="non-terminal residue" evidence="3">
    <location>
        <position position="158"/>
    </location>
</feature>
<dbReference type="GO" id="GO:0016491">
    <property type="term" value="F:oxidoreductase activity"/>
    <property type="evidence" value="ECO:0007669"/>
    <property type="project" value="UniProtKB-KW"/>
</dbReference>
<keyword evidence="2" id="KW-0560">Oxidoreductase</keyword>
<dbReference type="PRINTS" id="PR00081">
    <property type="entry name" value="GDHRDH"/>
</dbReference>
<dbReference type="PANTHER" id="PTHR43639">
    <property type="entry name" value="OXIDOREDUCTASE, SHORT-CHAIN DEHYDROGENASE/REDUCTASE FAMILY (AFU_ORTHOLOGUE AFUA_5G02870)"/>
    <property type="match status" value="1"/>
</dbReference>
<organism evidence="3">
    <name type="scientific">marine metagenome</name>
    <dbReference type="NCBI Taxonomy" id="408172"/>
    <lineage>
        <taxon>unclassified sequences</taxon>
        <taxon>metagenomes</taxon>
        <taxon>ecological metagenomes</taxon>
    </lineage>
</organism>
<evidence type="ECO:0000256" key="2">
    <source>
        <dbReference type="ARBA" id="ARBA00023002"/>
    </source>
</evidence>
<name>A0A382QKJ1_9ZZZZ</name>
<dbReference type="InterPro" id="IPR036291">
    <property type="entry name" value="NAD(P)-bd_dom_sf"/>
</dbReference>
<accession>A0A382QKJ1</accession>
<comment type="similarity">
    <text evidence="1">Belongs to the short-chain dehydrogenases/reductases (SDR) family.</text>
</comment>
<dbReference type="AlphaFoldDB" id="A0A382QKJ1"/>